<feature type="region of interest" description="Disordered" evidence="5">
    <location>
        <begin position="45"/>
        <end position="123"/>
    </location>
</feature>
<dbReference type="GO" id="GO:0016020">
    <property type="term" value="C:membrane"/>
    <property type="evidence" value="ECO:0007669"/>
    <property type="project" value="UniProtKB-SubCell"/>
</dbReference>
<sequence length="349" mass="38728">MPSKGTPPLRIFRRRHSLLNFPFLPFHLMRSINLSNAMTETYATPCEKGGEEKGPLVLSRGQKGNSHFPEGRSPQDVDMDAPSSPDFKNGKEIELPLEREPHGSQESNSRSGENSAAESEAARHDVKLNSRSLWYNMRRRELWLMWYVCLASWSSATVVSTNSSQIYKSMDFDGYSSTVNVVLVSIYGVASAIGRVFIGLAHPYLVQKKIPVSSFFCIAPVLNIIGLPLFLATNKGFLAIPFFIIGLATGISWGSTILIVKGLFAPNNCGKHYSALYTAGIISPLIFNVAIFGPIYDFYSKQQGLWETRECEGRVCIWIPLIICAIVNVIALPLSVYFIKRIVKQGGLL</sequence>
<dbReference type="OrthoDB" id="410267at2759"/>
<dbReference type="PANTHER" id="PTHR21576">
    <property type="entry name" value="UNCHARACTERIZED NODULIN-LIKE PROTEIN"/>
    <property type="match status" value="1"/>
</dbReference>
<feature type="transmembrane region" description="Helical" evidence="6">
    <location>
        <begin position="237"/>
        <end position="264"/>
    </location>
</feature>
<dbReference type="PANTHER" id="PTHR21576:SF158">
    <property type="entry name" value="RIBOSOMAL RNA-PROCESSING PROTEIN 12-LIKE CONSERVED DOMAIN-CONTAINING PROTEIN"/>
    <property type="match status" value="1"/>
</dbReference>
<feature type="transmembrane region" description="Helical" evidence="6">
    <location>
        <begin position="276"/>
        <end position="297"/>
    </location>
</feature>
<organism evidence="7 8">
    <name type="scientific">Trypanosoma cruzi marinkellei</name>
    <dbReference type="NCBI Taxonomy" id="85056"/>
    <lineage>
        <taxon>Eukaryota</taxon>
        <taxon>Discoba</taxon>
        <taxon>Euglenozoa</taxon>
        <taxon>Kinetoplastea</taxon>
        <taxon>Metakinetoplastina</taxon>
        <taxon>Trypanosomatida</taxon>
        <taxon>Trypanosomatidae</taxon>
        <taxon>Trypanosoma</taxon>
        <taxon>Schizotrypanum</taxon>
    </lineage>
</organism>
<dbReference type="Gene3D" id="1.20.1250.20">
    <property type="entry name" value="MFS general substrate transporter like domains"/>
    <property type="match status" value="1"/>
</dbReference>
<feature type="compositionally biased region" description="Basic and acidic residues" evidence="5">
    <location>
        <begin position="88"/>
        <end position="103"/>
    </location>
</feature>
<evidence type="ECO:0000256" key="2">
    <source>
        <dbReference type="ARBA" id="ARBA00022692"/>
    </source>
</evidence>
<evidence type="ECO:0000313" key="7">
    <source>
        <dbReference type="EMBL" id="EKF39321.1"/>
    </source>
</evidence>
<evidence type="ECO:0008006" key="9">
    <source>
        <dbReference type="Google" id="ProtNLM"/>
    </source>
</evidence>
<evidence type="ECO:0000256" key="4">
    <source>
        <dbReference type="ARBA" id="ARBA00023136"/>
    </source>
</evidence>
<evidence type="ECO:0000256" key="3">
    <source>
        <dbReference type="ARBA" id="ARBA00022989"/>
    </source>
</evidence>
<evidence type="ECO:0000313" key="8">
    <source>
        <dbReference type="Proteomes" id="UP000007350"/>
    </source>
</evidence>
<proteinExistence type="predicted"/>
<keyword evidence="4 6" id="KW-0472">Membrane</keyword>
<name>K2NW94_TRYCR</name>
<keyword evidence="2 6" id="KW-0812">Transmembrane</keyword>
<feature type="transmembrane region" description="Helical" evidence="6">
    <location>
        <begin position="210"/>
        <end position="231"/>
    </location>
</feature>
<feature type="transmembrane region" description="Helical" evidence="6">
    <location>
        <begin position="317"/>
        <end position="339"/>
    </location>
</feature>
<dbReference type="SUPFAM" id="SSF103473">
    <property type="entry name" value="MFS general substrate transporter"/>
    <property type="match status" value="1"/>
</dbReference>
<keyword evidence="3 6" id="KW-1133">Transmembrane helix</keyword>
<dbReference type="InterPro" id="IPR036259">
    <property type="entry name" value="MFS_trans_sf"/>
</dbReference>
<dbReference type="Proteomes" id="UP000007350">
    <property type="component" value="Unassembled WGS sequence"/>
</dbReference>
<evidence type="ECO:0000256" key="5">
    <source>
        <dbReference type="SAM" id="MobiDB-lite"/>
    </source>
</evidence>
<feature type="transmembrane region" description="Helical" evidence="6">
    <location>
        <begin position="142"/>
        <end position="159"/>
    </location>
</feature>
<accession>K2NW94</accession>
<evidence type="ECO:0000256" key="1">
    <source>
        <dbReference type="ARBA" id="ARBA00004141"/>
    </source>
</evidence>
<dbReference type="EMBL" id="AHKC01001385">
    <property type="protein sequence ID" value="EKF39321.1"/>
    <property type="molecule type" value="Genomic_DNA"/>
</dbReference>
<feature type="compositionally biased region" description="Low complexity" evidence="5">
    <location>
        <begin position="106"/>
        <end position="119"/>
    </location>
</feature>
<gene>
    <name evidence="7" type="ORF">MOQ_000454</name>
</gene>
<comment type="subcellular location">
    <subcellularLocation>
        <location evidence="1">Membrane</location>
        <topology evidence="1">Multi-pass membrane protein</topology>
    </subcellularLocation>
</comment>
<comment type="caution">
    <text evidence="7">The sequence shown here is derived from an EMBL/GenBank/DDBJ whole genome shotgun (WGS) entry which is preliminary data.</text>
</comment>
<keyword evidence="8" id="KW-1185">Reference proteome</keyword>
<dbReference type="AlphaFoldDB" id="K2NW94"/>
<reference evidence="7 8" key="1">
    <citation type="journal article" date="2012" name="BMC Genomics">
        <title>Comparative genomic analysis of human infective Trypanosoma cruzi lineages with the bat-restricted subspecies T. cruzi marinkellei.</title>
        <authorList>
            <person name="Franzen O."/>
            <person name="Talavera-Lopez C."/>
            <person name="Ochaya S."/>
            <person name="Butler C.E."/>
            <person name="Messenger L.A."/>
            <person name="Lewis M.D."/>
            <person name="Llewellyn M.S."/>
            <person name="Marinkelle C.J."/>
            <person name="Tyler K.M."/>
            <person name="Miles M.A."/>
            <person name="Andersson B."/>
        </authorList>
    </citation>
    <scope>NUCLEOTIDE SEQUENCE [LARGE SCALE GENOMIC DNA]</scope>
    <source>
        <strain evidence="7 8">B7</strain>
    </source>
</reference>
<protein>
    <recommendedName>
        <fullName evidence="9">Nodulin-like domain-containing protein</fullName>
    </recommendedName>
</protein>
<feature type="transmembrane region" description="Helical" evidence="6">
    <location>
        <begin position="179"/>
        <end position="198"/>
    </location>
</feature>
<evidence type="ECO:0000256" key="6">
    <source>
        <dbReference type="SAM" id="Phobius"/>
    </source>
</evidence>